<dbReference type="Proteomes" id="UP000765160">
    <property type="component" value="Unassembled WGS sequence"/>
</dbReference>
<dbReference type="RefSeq" id="WP_168046811.1">
    <property type="nucleotide sequence ID" value="NZ_JAAVTX010000001.1"/>
</dbReference>
<comment type="caution">
    <text evidence="1">The sequence shown here is derived from an EMBL/GenBank/DDBJ whole genome shotgun (WGS) entry which is preliminary data.</text>
</comment>
<protein>
    <submittedName>
        <fullName evidence="1">Uncharacterized protein</fullName>
    </submittedName>
</protein>
<organism evidence="1 2">
    <name type="scientific">Falsiroseomonas frigidaquae</name>
    <dbReference type="NCBI Taxonomy" id="487318"/>
    <lineage>
        <taxon>Bacteria</taxon>
        <taxon>Pseudomonadati</taxon>
        <taxon>Pseudomonadota</taxon>
        <taxon>Alphaproteobacteria</taxon>
        <taxon>Acetobacterales</taxon>
        <taxon>Roseomonadaceae</taxon>
        <taxon>Falsiroseomonas</taxon>
    </lineage>
</organism>
<evidence type="ECO:0000313" key="1">
    <source>
        <dbReference type="EMBL" id="NKE43644.1"/>
    </source>
</evidence>
<gene>
    <name evidence="1" type="ORF">HB662_02570</name>
</gene>
<sequence>MLVAGVIPRLTPAVACAAADPDADLLAMARRWNAEFAALEAVADQCAAAEATGDAAAEAEANARCVALVHDISATEDRIAELPAWGAAGLAVKAGLLARVHLGQNGSEHRHDRLARTLAADARRLVPYAAGVKA</sequence>
<accession>A0ABX1EUP7</accession>
<proteinExistence type="predicted"/>
<name>A0ABX1EUP7_9PROT</name>
<evidence type="ECO:0000313" key="2">
    <source>
        <dbReference type="Proteomes" id="UP000765160"/>
    </source>
</evidence>
<dbReference type="EMBL" id="JAAVTX010000001">
    <property type="protein sequence ID" value="NKE43644.1"/>
    <property type="molecule type" value="Genomic_DNA"/>
</dbReference>
<keyword evidence="2" id="KW-1185">Reference proteome</keyword>
<reference evidence="1 2" key="1">
    <citation type="submission" date="2020-03" db="EMBL/GenBank/DDBJ databases">
        <title>Roseomonas selenitidurans sp. nov. isolated from soil.</title>
        <authorList>
            <person name="Liu H."/>
        </authorList>
    </citation>
    <scope>NUCLEOTIDE SEQUENCE [LARGE SCALE GENOMIC DNA]</scope>
    <source>
        <strain evidence="1 2">JCM 15073</strain>
    </source>
</reference>